<evidence type="ECO:0000256" key="1">
    <source>
        <dbReference type="SAM" id="Phobius"/>
    </source>
</evidence>
<keyword evidence="1" id="KW-0472">Membrane</keyword>
<dbReference type="KEGG" id="mrd:Mrad2831_5112"/>
<evidence type="ECO:0000313" key="2">
    <source>
        <dbReference type="EMBL" id="ACB27069.1"/>
    </source>
</evidence>
<accession>B1LV63</accession>
<dbReference type="STRING" id="426355.Mrad2831_5112"/>
<evidence type="ECO:0000313" key="3">
    <source>
        <dbReference type="Proteomes" id="UP000006589"/>
    </source>
</evidence>
<keyword evidence="1" id="KW-0812">Transmembrane</keyword>
<reference evidence="2 3" key="1">
    <citation type="submission" date="2008-03" db="EMBL/GenBank/DDBJ databases">
        <title>Complete sequence of chromosome of Methylobacterium radiotolerans JCM 2831.</title>
        <authorList>
            <consortium name="US DOE Joint Genome Institute"/>
            <person name="Copeland A."/>
            <person name="Lucas S."/>
            <person name="Lapidus A."/>
            <person name="Glavina del Rio T."/>
            <person name="Dalin E."/>
            <person name="Tice H."/>
            <person name="Bruce D."/>
            <person name="Goodwin L."/>
            <person name="Pitluck S."/>
            <person name="Kiss H."/>
            <person name="Brettin T."/>
            <person name="Detter J.C."/>
            <person name="Han C."/>
            <person name="Kuske C.R."/>
            <person name="Schmutz J."/>
            <person name="Larimer F."/>
            <person name="Land M."/>
            <person name="Hauser L."/>
            <person name="Kyrpides N."/>
            <person name="Mikhailova N."/>
            <person name="Marx C.J."/>
            <person name="Richardson P."/>
        </authorList>
    </citation>
    <scope>NUCLEOTIDE SEQUENCE [LARGE SCALE GENOMIC DNA]</scope>
    <source>
        <strain evidence="3">ATCC 27329 / DSM 1819 / JCM 2831 / NBRC 15690 / NCIMB 10815 / 0-1</strain>
    </source>
</reference>
<dbReference type="EMBL" id="CP001001">
    <property type="protein sequence ID" value="ACB27069.1"/>
    <property type="molecule type" value="Genomic_DNA"/>
</dbReference>
<dbReference type="HOGENOM" id="CLU_2302592_0_0_5"/>
<organism evidence="2 3">
    <name type="scientific">Methylobacterium radiotolerans (strain ATCC 27329 / DSM 1819 / JCM 2831 / NBRC 15690 / NCIMB 10815 / 0-1)</name>
    <dbReference type="NCBI Taxonomy" id="426355"/>
    <lineage>
        <taxon>Bacteria</taxon>
        <taxon>Pseudomonadati</taxon>
        <taxon>Pseudomonadota</taxon>
        <taxon>Alphaproteobacteria</taxon>
        <taxon>Hyphomicrobiales</taxon>
        <taxon>Methylobacteriaceae</taxon>
        <taxon>Methylobacterium</taxon>
    </lineage>
</organism>
<feature type="transmembrane region" description="Helical" evidence="1">
    <location>
        <begin position="20"/>
        <end position="40"/>
    </location>
</feature>
<dbReference type="eggNOG" id="ENOG50310DV">
    <property type="taxonomic scope" value="Bacteria"/>
</dbReference>
<name>B1LV63_METRJ</name>
<keyword evidence="1" id="KW-1133">Transmembrane helix</keyword>
<proteinExistence type="predicted"/>
<gene>
    <name evidence="2" type="ordered locus">Mrad2831_5112</name>
</gene>
<sequence length="115" mass="12771">MGWRWPEPQVRAGLLMERLFIILAILVFAVAIVAVAAMAARGRREPLRMGSELDIEDEDLLIGSVGPRKSPIDRSAQVLDPRVLDLEAIELEPIRALDRTQRNQPLRGDPPGAAR</sequence>
<dbReference type="AlphaFoldDB" id="B1LV63"/>
<protein>
    <submittedName>
        <fullName evidence="2">Uncharacterized protein</fullName>
    </submittedName>
</protein>
<dbReference type="Proteomes" id="UP000006589">
    <property type="component" value="Chromosome"/>
</dbReference>